<proteinExistence type="inferred from homology"/>
<keyword evidence="5" id="KW-0472">Membrane</keyword>
<keyword evidence="5" id="KW-0336">GPI-anchor</keyword>
<name>A0ABR1SI58_9PEZI</name>
<evidence type="ECO:0000256" key="9">
    <source>
        <dbReference type="PROSITE-ProRule" id="PRU01356"/>
    </source>
</evidence>
<keyword evidence="9" id="KW-0479">Metal-binding</keyword>
<sequence>MHFNIVSVALLSAAAVGVLAEDNLEQIVEKMPGCAMSCYADAASKSGCDPEDFKCVCNSLLRLPARMGNCLSRNDCTEYNASDSLGDICKRMDKSPSSTEVSAASSVVAQAVATATPTETGQSVAGANEVAWGGVLGAAVAVAAML</sequence>
<evidence type="ECO:0000256" key="10">
    <source>
        <dbReference type="SAM" id="SignalP"/>
    </source>
</evidence>
<evidence type="ECO:0000256" key="2">
    <source>
        <dbReference type="ARBA" id="ARBA00004613"/>
    </source>
</evidence>
<keyword evidence="13" id="KW-1185">Reference proteome</keyword>
<gene>
    <name evidence="12" type="ORF">PG991_003260</name>
</gene>
<keyword evidence="7 9" id="KW-1015">Disulfide bond</keyword>
<evidence type="ECO:0000256" key="3">
    <source>
        <dbReference type="ARBA" id="ARBA00010031"/>
    </source>
</evidence>
<evidence type="ECO:0000313" key="13">
    <source>
        <dbReference type="Proteomes" id="UP001396898"/>
    </source>
</evidence>
<feature type="binding site" description="axial binding residue" evidence="9">
    <location>
        <position position="52"/>
    </location>
    <ligand>
        <name>heme</name>
        <dbReference type="ChEBI" id="CHEBI:30413"/>
    </ligand>
    <ligandPart>
        <name>Fe</name>
        <dbReference type="ChEBI" id="CHEBI:18248"/>
    </ligandPart>
</feature>
<evidence type="ECO:0000259" key="11">
    <source>
        <dbReference type="PROSITE" id="PS52012"/>
    </source>
</evidence>
<feature type="chain" id="PRO_5046971428" description="CFEM domain-containing protein" evidence="10">
    <location>
        <begin position="21"/>
        <end position="146"/>
    </location>
</feature>
<dbReference type="PROSITE" id="PS52012">
    <property type="entry name" value="CFEM"/>
    <property type="match status" value="1"/>
</dbReference>
<keyword evidence="8" id="KW-0449">Lipoprotein</keyword>
<evidence type="ECO:0000256" key="5">
    <source>
        <dbReference type="ARBA" id="ARBA00022622"/>
    </source>
</evidence>
<dbReference type="EMBL" id="JAQQWI010000006">
    <property type="protein sequence ID" value="KAK8033862.1"/>
    <property type="molecule type" value="Genomic_DNA"/>
</dbReference>
<reference evidence="12 13" key="1">
    <citation type="submission" date="2023-01" db="EMBL/GenBank/DDBJ databases">
        <title>Analysis of 21 Apiospora genomes using comparative genomics revels a genus with tremendous synthesis potential of carbohydrate active enzymes and secondary metabolites.</title>
        <authorList>
            <person name="Sorensen T."/>
        </authorList>
    </citation>
    <scope>NUCLEOTIDE SEQUENCE [LARGE SCALE GENOMIC DNA]</scope>
    <source>
        <strain evidence="12 13">CBS 20057</strain>
    </source>
</reference>
<comment type="caution">
    <text evidence="9">Lacks conserved residue(s) required for the propagation of feature annotation.</text>
</comment>
<keyword evidence="9" id="KW-0408">Iron</keyword>
<evidence type="ECO:0000256" key="4">
    <source>
        <dbReference type="ARBA" id="ARBA00022525"/>
    </source>
</evidence>
<feature type="domain" description="CFEM" evidence="11">
    <location>
        <begin position="1"/>
        <end position="128"/>
    </location>
</feature>
<feature type="disulfide bond" evidence="9">
    <location>
        <begin position="48"/>
        <end position="55"/>
    </location>
</feature>
<comment type="caution">
    <text evidence="12">The sequence shown here is derived from an EMBL/GenBank/DDBJ whole genome shotgun (WGS) entry which is preliminary data.</text>
</comment>
<evidence type="ECO:0000256" key="1">
    <source>
        <dbReference type="ARBA" id="ARBA00004589"/>
    </source>
</evidence>
<evidence type="ECO:0000313" key="12">
    <source>
        <dbReference type="EMBL" id="KAK8033862.1"/>
    </source>
</evidence>
<organism evidence="12 13">
    <name type="scientific">Apiospora marii</name>
    <dbReference type="NCBI Taxonomy" id="335849"/>
    <lineage>
        <taxon>Eukaryota</taxon>
        <taxon>Fungi</taxon>
        <taxon>Dikarya</taxon>
        <taxon>Ascomycota</taxon>
        <taxon>Pezizomycotina</taxon>
        <taxon>Sordariomycetes</taxon>
        <taxon>Xylariomycetidae</taxon>
        <taxon>Amphisphaeriales</taxon>
        <taxon>Apiosporaceae</taxon>
        <taxon>Apiospora</taxon>
    </lineage>
</organism>
<keyword evidence="4" id="KW-0964">Secreted</keyword>
<feature type="signal peptide" evidence="10">
    <location>
        <begin position="1"/>
        <end position="20"/>
    </location>
</feature>
<evidence type="ECO:0000256" key="7">
    <source>
        <dbReference type="ARBA" id="ARBA00023157"/>
    </source>
</evidence>
<evidence type="ECO:0000256" key="8">
    <source>
        <dbReference type="ARBA" id="ARBA00023288"/>
    </source>
</evidence>
<comment type="similarity">
    <text evidence="3">Belongs to the RBT5 family.</text>
</comment>
<dbReference type="Proteomes" id="UP001396898">
    <property type="component" value="Unassembled WGS sequence"/>
</dbReference>
<dbReference type="InterPro" id="IPR008427">
    <property type="entry name" value="Extracellular_membr_CFEM_dom"/>
</dbReference>
<keyword evidence="9" id="KW-0349">Heme</keyword>
<protein>
    <recommendedName>
        <fullName evidence="11">CFEM domain-containing protein</fullName>
    </recommendedName>
</protein>
<keyword evidence="6 10" id="KW-0732">Signal</keyword>
<accession>A0ABR1SI58</accession>
<evidence type="ECO:0000256" key="6">
    <source>
        <dbReference type="ARBA" id="ARBA00022729"/>
    </source>
</evidence>
<keyword evidence="5" id="KW-0325">Glycoprotein</keyword>
<comment type="subcellular location">
    <subcellularLocation>
        <location evidence="1">Membrane</location>
        <topology evidence="1">Lipid-anchor</topology>
        <topology evidence="1">GPI-anchor</topology>
    </subcellularLocation>
    <subcellularLocation>
        <location evidence="2">Secreted</location>
    </subcellularLocation>
</comment>
<dbReference type="Pfam" id="PF05730">
    <property type="entry name" value="CFEM"/>
    <property type="match status" value="1"/>
</dbReference>